<reference evidence="1" key="1">
    <citation type="submission" date="2025-08" db="UniProtKB">
        <authorList>
            <consortium name="Ensembl"/>
        </authorList>
    </citation>
    <scope>IDENTIFICATION</scope>
</reference>
<evidence type="ECO:0000313" key="1">
    <source>
        <dbReference type="Ensembl" id="ENSSGRP00000103114.1"/>
    </source>
</evidence>
<dbReference type="AlphaFoldDB" id="A0A672SLY8"/>
<dbReference type="InterPro" id="IPR043502">
    <property type="entry name" value="DNA/RNA_pol_sf"/>
</dbReference>
<evidence type="ECO:0000313" key="2">
    <source>
        <dbReference type="Proteomes" id="UP000472262"/>
    </source>
</evidence>
<reference evidence="1" key="2">
    <citation type="submission" date="2025-09" db="UniProtKB">
        <authorList>
            <consortium name="Ensembl"/>
        </authorList>
    </citation>
    <scope>IDENTIFICATION</scope>
</reference>
<name>A0A672SLY8_SINGR</name>
<evidence type="ECO:0008006" key="3">
    <source>
        <dbReference type="Google" id="ProtNLM"/>
    </source>
</evidence>
<dbReference type="Ensembl" id="ENSSGRT00000109630.1">
    <property type="protein sequence ID" value="ENSSGRP00000103114.1"/>
    <property type="gene ID" value="ENSSGRG00000051203.1"/>
</dbReference>
<dbReference type="SUPFAM" id="SSF56672">
    <property type="entry name" value="DNA/RNA polymerases"/>
    <property type="match status" value="1"/>
</dbReference>
<proteinExistence type="predicted"/>
<sequence>MGVVIGVLLQQHGSTYRPLAYLSKKLDNIASGMPACLRAVAAAALIVQMAERMVLHWGDNRGFCLGL</sequence>
<protein>
    <recommendedName>
        <fullName evidence="3">Reverse transcriptase/retrotransposon-derived protein RNase H-like domain-containing protein</fullName>
    </recommendedName>
</protein>
<organism evidence="1 2">
    <name type="scientific">Sinocyclocheilus grahami</name>
    <name type="common">Dianchi golden-line fish</name>
    <name type="synonym">Barbus grahami</name>
    <dbReference type="NCBI Taxonomy" id="75366"/>
    <lineage>
        <taxon>Eukaryota</taxon>
        <taxon>Metazoa</taxon>
        <taxon>Chordata</taxon>
        <taxon>Craniata</taxon>
        <taxon>Vertebrata</taxon>
        <taxon>Euteleostomi</taxon>
        <taxon>Actinopterygii</taxon>
        <taxon>Neopterygii</taxon>
        <taxon>Teleostei</taxon>
        <taxon>Ostariophysi</taxon>
        <taxon>Cypriniformes</taxon>
        <taxon>Cyprinidae</taxon>
        <taxon>Cyprininae</taxon>
        <taxon>Sinocyclocheilus</taxon>
    </lineage>
</organism>
<dbReference type="OMA" id="SHITSCC"/>
<keyword evidence="2" id="KW-1185">Reference proteome</keyword>
<dbReference type="Proteomes" id="UP000472262">
    <property type="component" value="Unassembled WGS sequence"/>
</dbReference>
<dbReference type="InParanoid" id="A0A672SLY8"/>
<accession>A0A672SLY8</accession>
<dbReference type="Gene3D" id="3.10.20.370">
    <property type="match status" value="1"/>
</dbReference>